<evidence type="ECO:0000313" key="1">
    <source>
        <dbReference type="EMBL" id="MDI5970447.1"/>
    </source>
</evidence>
<proteinExistence type="predicted"/>
<organism evidence="1">
    <name type="scientific">Streptantibioticus silvisoli</name>
    <dbReference type="NCBI Taxonomy" id="2705255"/>
    <lineage>
        <taxon>Bacteria</taxon>
        <taxon>Bacillati</taxon>
        <taxon>Actinomycetota</taxon>
        <taxon>Actinomycetes</taxon>
        <taxon>Kitasatosporales</taxon>
        <taxon>Streptomycetaceae</taxon>
        <taxon>Streptantibioticus</taxon>
    </lineage>
</organism>
<dbReference type="AlphaFoldDB" id="A0AA90H9I0"/>
<dbReference type="SUPFAM" id="SSF51717">
    <property type="entry name" value="Dihydropteroate synthetase-like"/>
    <property type="match status" value="1"/>
</dbReference>
<reference evidence="1" key="1">
    <citation type="submission" date="2023-05" db="EMBL/GenBank/DDBJ databases">
        <title>Streptantibioticus silvisoli sp. nov., acidotolerant actinomycetes 1 from pine litter.</title>
        <authorList>
            <person name="Swiecimska M."/>
            <person name="Golinska P."/>
            <person name="Sangal V."/>
            <person name="Wachnowicz B."/>
            <person name="Goodfellow M."/>
        </authorList>
    </citation>
    <scope>NUCLEOTIDE SEQUENCE</scope>
    <source>
        <strain evidence="1">SL13</strain>
    </source>
</reference>
<dbReference type="InterPro" id="IPR011005">
    <property type="entry name" value="Dihydropteroate_synth-like_sf"/>
</dbReference>
<protein>
    <recommendedName>
        <fullName evidence="2">Dihydropteroate synthase</fullName>
    </recommendedName>
</protein>
<dbReference type="Gene3D" id="3.20.20.20">
    <property type="entry name" value="Dihydropteroate synthase-like"/>
    <property type="match status" value="1"/>
</dbReference>
<dbReference type="RefSeq" id="WP_282698724.1">
    <property type="nucleotide sequence ID" value="NZ_JABXJJ020000015.1"/>
</dbReference>
<name>A0AA90H9I0_9ACTN</name>
<evidence type="ECO:0008006" key="2">
    <source>
        <dbReference type="Google" id="ProtNLM"/>
    </source>
</evidence>
<gene>
    <name evidence="1" type="ORF">POF50_014035</name>
</gene>
<comment type="caution">
    <text evidence="1">The sequence shown here is derived from an EMBL/GenBank/DDBJ whole genome shotgun (WGS) entry which is preliminary data.</text>
</comment>
<accession>A0AA90H9I0</accession>
<sequence length="207" mass="19941">MLRLGGREFGEREPVVMAVTAGDAGAVARAVAQGAAIVELDGPAALPAVRAAHPGLVVAVRAADPVAAEAACAAGADLLGGPAGGADPAFARIAARYGAGVVCAPQALEAALAAGVRADGVLLDGGAGGSREAVRGTAALAATGHAVLVGLADGELAGPAVATAAVTAWLGARVFRVRDVTVARQVLDMVASIAGHRPPAVTLRGMG</sequence>
<dbReference type="EMBL" id="JABXJJ020000015">
    <property type="protein sequence ID" value="MDI5970447.1"/>
    <property type="molecule type" value="Genomic_DNA"/>
</dbReference>